<name>A0A4R5DUL1_9BACT</name>
<keyword evidence="2" id="KW-1185">Reference proteome</keyword>
<protein>
    <submittedName>
        <fullName evidence="1">Conjugal transfer protein TraI</fullName>
    </submittedName>
</protein>
<gene>
    <name evidence="1" type="ORF">E0F88_16320</name>
</gene>
<evidence type="ECO:0000313" key="2">
    <source>
        <dbReference type="Proteomes" id="UP000294850"/>
    </source>
</evidence>
<reference evidence="1 2" key="1">
    <citation type="submission" date="2019-03" db="EMBL/GenBank/DDBJ databases">
        <title>Dyadobacter AR-3-6 sp. nov., isolated from arctic soil.</title>
        <authorList>
            <person name="Chaudhary D.K."/>
        </authorList>
    </citation>
    <scope>NUCLEOTIDE SEQUENCE [LARGE SCALE GENOMIC DNA]</scope>
    <source>
        <strain evidence="1 2">AR-3-6</strain>
    </source>
</reference>
<dbReference type="EMBL" id="SMFL01000005">
    <property type="protein sequence ID" value="TDE14895.1"/>
    <property type="molecule type" value="Genomic_DNA"/>
</dbReference>
<evidence type="ECO:0000313" key="1">
    <source>
        <dbReference type="EMBL" id="TDE14895.1"/>
    </source>
</evidence>
<sequence length="219" mass="25344">MILVFFAAMLTPVPETQAAIPWAQIIKEAIKKVVKAVDLLIQRRQNKVIKLQNAQKALENVMSKLKLEEIADWIKKQRDLYKEYYDELKKVKAVVSYYFKIKQLAEKNLQVVEAYQRMWALLQKDPGFTADERKYMKKVYDSILDETAKNVELLSSVVKSFTLQMTDAERLAMIDKAAARVDNNYSDLLSFNRENKMLSLSRAKTQQDIDAVKALYGLP</sequence>
<dbReference type="AlphaFoldDB" id="A0A4R5DUL1"/>
<dbReference type="OrthoDB" id="793529at2"/>
<comment type="caution">
    <text evidence="1">The sequence shown here is derived from an EMBL/GenBank/DDBJ whole genome shotgun (WGS) entry which is preliminary data.</text>
</comment>
<proteinExistence type="predicted"/>
<organism evidence="1 2">
    <name type="scientific">Dyadobacter psychrotolerans</name>
    <dbReference type="NCBI Taxonomy" id="2541721"/>
    <lineage>
        <taxon>Bacteria</taxon>
        <taxon>Pseudomonadati</taxon>
        <taxon>Bacteroidota</taxon>
        <taxon>Cytophagia</taxon>
        <taxon>Cytophagales</taxon>
        <taxon>Spirosomataceae</taxon>
        <taxon>Dyadobacter</taxon>
    </lineage>
</organism>
<accession>A0A4R5DUL1</accession>
<dbReference type="Proteomes" id="UP000294850">
    <property type="component" value="Unassembled WGS sequence"/>
</dbReference>